<feature type="region of interest" description="Disordered" evidence="15">
    <location>
        <begin position="165"/>
        <end position="194"/>
    </location>
</feature>
<dbReference type="InterPro" id="IPR002543">
    <property type="entry name" value="FtsK_dom"/>
</dbReference>
<dbReference type="InterPro" id="IPR003593">
    <property type="entry name" value="AAA+_ATPase"/>
</dbReference>
<organism evidence="18 19">
    <name type="scientific">Lentisphaera araneosa HTCC2155</name>
    <dbReference type="NCBI Taxonomy" id="313628"/>
    <lineage>
        <taxon>Bacteria</taxon>
        <taxon>Pseudomonadati</taxon>
        <taxon>Lentisphaerota</taxon>
        <taxon>Lentisphaeria</taxon>
        <taxon>Lentisphaerales</taxon>
        <taxon>Lentisphaeraceae</taxon>
        <taxon>Lentisphaera</taxon>
    </lineage>
</organism>
<dbReference type="Proteomes" id="UP000004947">
    <property type="component" value="Unassembled WGS sequence"/>
</dbReference>
<keyword evidence="9 16" id="KW-1133">Transmembrane helix</keyword>
<dbReference type="GO" id="GO:0005886">
    <property type="term" value="C:plasma membrane"/>
    <property type="evidence" value="ECO:0007669"/>
    <property type="project" value="UniProtKB-SubCell"/>
</dbReference>
<keyword evidence="8 14" id="KW-0067">ATP-binding</keyword>
<comment type="similarity">
    <text evidence="2">Belongs to the FtsK/SpoIIIE/SftA family.</text>
</comment>
<dbReference type="Pfam" id="PF13491">
    <property type="entry name" value="FtsK_4TM"/>
    <property type="match status" value="1"/>
</dbReference>
<feature type="region of interest" description="Disordered" evidence="15">
    <location>
        <begin position="232"/>
        <end position="281"/>
    </location>
</feature>
<keyword evidence="10" id="KW-0238">DNA-binding</keyword>
<evidence type="ECO:0000256" key="16">
    <source>
        <dbReference type="SAM" id="Phobius"/>
    </source>
</evidence>
<feature type="domain" description="FtsK" evidence="17">
    <location>
        <begin position="441"/>
        <end position="644"/>
    </location>
</feature>
<feature type="compositionally biased region" description="Polar residues" evidence="15">
    <location>
        <begin position="705"/>
        <end position="714"/>
    </location>
</feature>
<dbReference type="InterPro" id="IPR027417">
    <property type="entry name" value="P-loop_NTPase"/>
</dbReference>
<dbReference type="SUPFAM" id="SSF46785">
    <property type="entry name" value="Winged helix' DNA-binding domain"/>
    <property type="match status" value="1"/>
</dbReference>
<dbReference type="AlphaFoldDB" id="A6DH87"/>
<dbReference type="Gene3D" id="3.30.980.40">
    <property type="match status" value="1"/>
</dbReference>
<dbReference type="STRING" id="313628.LNTAR_14177"/>
<evidence type="ECO:0000256" key="13">
    <source>
        <dbReference type="ARBA" id="ARBA00025923"/>
    </source>
</evidence>
<feature type="transmembrane region" description="Helical" evidence="16">
    <location>
        <begin position="42"/>
        <end position="64"/>
    </location>
</feature>
<evidence type="ECO:0000256" key="6">
    <source>
        <dbReference type="ARBA" id="ARBA00022741"/>
    </source>
</evidence>
<dbReference type="GO" id="GO:0007059">
    <property type="term" value="P:chromosome segregation"/>
    <property type="evidence" value="ECO:0007669"/>
    <property type="project" value="UniProtKB-KW"/>
</dbReference>
<dbReference type="SMART" id="SM00843">
    <property type="entry name" value="Ftsk_gamma"/>
    <property type="match status" value="1"/>
</dbReference>
<name>A6DH87_9BACT</name>
<evidence type="ECO:0000256" key="10">
    <source>
        <dbReference type="ARBA" id="ARBA00023125"/>
    </source>
</evidence>
<dbReference type="GO" id="GO:0005524">
    <property type="term" value="F:ATP binding"/>
    <property type="evidence" value="ECO:0007669"/>
    <property type="project" value="UniProtKB-UniRule"/>
</dbReference>
<dbReference type="Pfam" id="PF17854">
    <property type="entry name" value="FtsK_alpha"/>
    <property type="match status" value="1"/>
</dbReference>
<reference evidence="18 19" key="1">
    <citation type="journal article" date="2010" name="J. Bacteriol.">
        <title>Genome sequence of Lentisphaera araneosa HTCC2155T, the type species of the order Lentisphaerales in the phylum Lentisphaerae.</title>
        <authorList>
            <person name="Thrash J.C."/>
            <person name="Cho J.C."/>
            <person name="Vergin K.L."/>
            <person name="Morris R.M."/>
            <person name="Giovannoni S.J."/>
        </authorList>
    </citation>
    <scope>NUCLEOTIDE SEQUENCE [LARGE SCALE GENOMIC DNA]</scope>
    <source>
        <strain evidence="18 19">HTCC2155</strain>
    </source>
</reference>
<dbReference type="eggNOG" id="COG1674">
    <property type="taxonomic scope" value="Bacteria"/>
</dbReference>
<evidence type="ECO:0000256" key="11">
    <source>
        <dbReference type="ARBA" id="ARBA00023136"/>
    </source>
</evidence>
<dbReference type="InterPro" id="IPR036259">
    <property type="entry name" value="MFS_trans_sf"/>
</dbReference>
<dbReference type="Gene3D" id="3.40.50.300">
    <property type="entry name" value="P-loop containing nucleotide triphosphate hydrolases"/>
    <property type="match status" value="1"/>
</dbReference>
<dbReference type="SUPFAM" id="SSF52540">
    <property type="entry name" value="P-loop containing nucleoside triphosphate hydrolases"/>
    <property type="match status" value="1"/>
</dbReference>
<keyword evidence="4" id="KW-0132">Cell division</keyword>
<dbReference type="Gene3D" id="1.10.10.10">
    <property type="entry name" value="Winged helix-like DNA-binding domain superfamily/Winged helix DNA-binding domain"/>
    <property type="match status" value="1"/>
</dbReference>
<feature type="binding site" evidence="14">
    <location>
        <begin position="458"/>
        <end position="465"/>
    </location>
    <ligand>
        <name>ATP</name>
        <dbReference type="ChEBI" id="CHEBI:30616"/>
    </ligand>
</feature>
<keyword evidence="7" id="KW-0159">Chromosome partition</keyword>
<keyword evidence="5 16" id="KW-0812">Transmembrane</keyword>
<dbReference type="InterPro" id="IPR036390">
    <property type="entry name" value="WH_DNA-bd_sf"/>
</dbReference>
<dbReference type="InterPro" id="IPR041027">
    <property type="entry name" value="FtsK_alpha"/>
</dbReference>
<evidence type="ECO:0000313" key="19">
    <source>
        <dbReference type="Proteomes" id="UP000004947"/>
    </source>
</evidence>
<evidence type="ECO:0000256" key="2">
    <source>
        <dbReference type="ARBA" id="ARBA00006474"/>
    </source>
</evidence>
<comment type="subcellular location">
    <subcellularLocation>
        <location evidence="1">Cell membrane</location>
        <topology evidence="1">Multi-pass membrane protein</topology>
    </subcellularLocation>
</comment>
<evidence type="ECO:0000256" key="14">
    <source>
        <dbReference type="PROSITE-ProRule" id="PRU00289"/>
    </source>
</evidence>
<keyword evidence="3" id="KW-1003">Cell membrane</keyword>
<dbReference type="GO" id="GO:0051301">
    <property type="term" value="P:cell division"/>
    <property type="evidence" value="ECO:0007669"/>
    <property type="project" value="UniProtKB-KW"/>
</dbReference>
<dbReference type="GO" id="GO:0003677">
    <property type="term" value="F:DNA binding"/>
    <property type="evidence" value="ECO:0007669"/>
    <property type="project" value="UniProtKB-KW"/>
</dbReference>
<sequence length="795" mass="88270">MVLMVFISVISYSPSDLSAITGGKLEHQYSNLFGALGARISYIMLLSFGLGAYPITILIFSSAIRRLINLNIHKTNWIYFLSIAFFASGISTCLGCYPDFMSSLCKSLNISQIPGGALGSLLANPEHGWLYHICNRLGCIILSLALISYSLYIFMNFDWPKQKKDDNEAKEKEAKVKTPAKEEHANSSTKHSSLSNLKNTIASWFQTKHEEDNALQEVESKKADDYLPAVTDDNKLQQEEAPSPEPTPRKKPKKTKEVEGEQELPLAEAQQTAPSDDHIIDDEKPHEIFSGQLTEPQHSTKSSRYKLPTASLLTDGDSSIKISQEELQRKKEIIQETLEHFKIKARMGEAFPGPRVTLYEIIPEKGVRVEKIDSISNNLTMELQAPMGIRIITPIPGRRSVGVEVPNDEDSSVWLRGMVQAKDFKNSDAMIPIALGKDGTGNTSVMDLAKAPHLLIAGTTGSGKSVFMNCLIMSLLYRFSPDELELIMVDPKKVELAPYEDIPHLVCPIITESEQVPAALRWACFEMNVRYDLLAAVRVRNLADFNNRTKKPNEPTEDKNGNSIPDKLPITVIIIDEFADLMSNKNTKGEIENSVSTLAAKARAVGIHLVLATQSPRTNVITGIIKANFPTRIAFQVGSYIDSMTILGTKGAEGLLGKGDMLFNPPASSSLMRIQSAWTPDADVEKVVEFISKQQSQRFKDIIKTGSTESSNGTDGEEYEGDDNKHDNVISQAMEIIRRDKKTSISYLQRKMRIGYNKAANIIEELEDIGFLSPADHTGKREILDDIYKNPEEPS</sequence>
<gene>
    <name evidence="18" type="ORF">LNTAR_14177</name>
</gene>
<dbReference type="PROSITE" id="PS50901">
    <property type="entry name" value="FTSK"/>
    <property type="match status" value="1"/>
</dbReference>
<protein>
    <submittedName>
        <fullName evidence="18">DNA segregation ATPase FtsK/SpoIIIE</fullName>
    </submittedName>
</protein>
<keyword evidence="19" id="KW-1185">Reference proteome</keyword>
<feature type="transmembrane region" description="Helical" evidence="16">
    <location>
        <begin position="76"/>
        <end position="97"/>
    </location>
</feature>
<keyword evidence="12" id="KW-0131">Cell cycle</keyword>
<dbReference type="CDD" id="cd01127">
    <property type="entry name" value="TrwB_TraG_TraD_VirD4"/>
    <property type="match status" value="1"/>
</dbReference>
<evidence type="ECO:0000256" key="8">
    <source>
        <dbReference type="ARBA" id="ARBA00022840"/>
    </source>
</evidence>
<evidence type="ECO:0000256" key="5">
    <source>
        <dbReference type="ARBA" id="ARBA00022692"/>
    </source>
</evidence>
<feature type="region of interest" description="Disordered" evidence="15">
    <location>
        <begin position="702"/>
        <end position="725"/>
    </location>
</feature>
<dbReference type="Pfam" id="PF01580">
    <property type="entry name" value="FtsK_SpoIIIE"/>
    <property type="match status" value="1"/>
</dbReference>
<evidence type="ECO:0000256" key="12">
    <source>
        <dbReference type="ARBA" id="ARBA00023306"/>
    </source>
</evidence>
<accession>A6DH87</accession>
<dbReference type="PANTHER" id="PTHR22683:SF41">
    <property type="entry name" value="DNA TRANSLOCASE FTSK"/>
    <property type="match status" value="1"/>
</dbReference>
<dbReference type="EMBL" id="ABCK01000003">
    <property type="protein sequence ID" value="EDM28970.1"/>
    <property type="molecule type" value="Genomic_DNA"/>
</dbReference>
<comment type="caution">
    <text evidence="18">The sequence shown here is derived from an EMBL/GenBank/DDBJ whole genome shotgun (WGS) entry which is preliminary data.</text>
</comment>
<proteinExistence type="inferred from homology"/>
<comment type="subunit">
    <text evidence="13">Homohexamer. Forms a ring that surrounds DNA.</text>
</comment>
<evidence type="ECO:0000256" key="7">
    <source>
        <dbReference type="ARBA" id="ARBA00022829"/>
    </source>
</evidence>
<evidence type="ECO:0000256" key="4">
    <source>
        <dbReference type="ARBA" id="ARBA00022618"/>
    </source>
</evidence>
<dbReference type="InterPro" id="IPR036388">
    <property type="entry name" value="WH-like_DNA-bd_sf"/>
</dbReference>
<dbReference type="SUPFAM" id="SSF103473">
    <property type="entry name" value="MFS general substrate transporter"/>
    <property type="match status" value="1"/>
</dbReference>
<dbReference type="InterPro" id="IPR018541">
    <property type="entry name" value="Ftsk_gamma"/>
</dbReference>
<keyword evidence="6 14" id="KW-0547">Nucleotide-binding</keyword>
<evidence type="ECO:0000259" key="17">
    <source>
        <dbReference type="PROSITE" id="PS50901"/>
    </source>
</evidence>
<evidence type="ECO:0000313" key="18">
    <source>
        <dbReference type="EMBL" id="EDM28970.1"/>
    </source>
</evidence>
<keyword evidence="11 16" id="KW-0472">Membrane</keyword>
<evidence type="ECO:0000256" key="1">
    <source>
        <dbReference type="ARBA" id="ARBA00004651"/>
    </source>
</evidence>
<dbReference type="PANTHER" id="PTHR22683">
    <property type="entry name" value="SPORULATION PROTEIN RELATED"/>
    <property type="match status" value="1"/>
</dbReference>
<dbReference type="InterPro" id="IPR050206">
    <property type="entry name" value="FtsK/SpoIIIE/SftA"/>
</dbReference>
<dbReference type="SMART" id="SM00382">
    <property type="entry name" value="AAA"/>
    <property type="match status" value="1"/>
</dbReference>
<evidence type="ECO:0000256" key="9">
    <source>
        <dbReference type="ARBA" id="ARBA00022989"/>
    </source>
</evidence>
<dbReference type="Pfam" id="PF09397">
    <property type="entry name" value="FtsK_gamma"/>
    <property type="match status" value="1"/>
</dbReference>
<evidence type="ECO:0000256" key="15">
    <source>
        <dbReference type="SAM" id="MobiDB-lite"/>
    </source>
</evidence>
<dbReference type="InterPro" id="IPR025199">
    <property type="entry name" value="FtsK_4TM"/>
</dbReference>
<evidence type="ECO:0000256" key="3">
    <source>
        <dbReference type="ARBA" id="ARBA00022475"/>
    </source>
</evidence>
<feature type="compositionally biased region" description="Basic and acidic residues" evidence="15">
    <location>
        <begin position="165"/>
        <end position="185"/>
    </location>
</feature>